<accession>A0AAU9JIZ2</accession>
<feature type="transmembrane region" description="Helical" evidence="2">
    <location>
        <begin position="7"/>
        <end position="26"/>
    </location>
</feature>
<keyword evidence="4" id="KW-1185">Reference proteome</keyword>
<name>A0AAU9JIZ2_9CILI</name>
<dbReference type="EMBL" id="CAJZBQ010000038">
    <property type="protein sequence ID" value="CAG9325559.1"/>
    <property type="molecule type" value="Genomic_DNA"/>
</dbReference>
<dbReference type="AlphaFoldDB" id="A0AAU9JIZ2"/>
<evidence type="ECO:0000313" key="4">
    <source>
        <dbReference type="Proteomes" id="UP001162131"/>
    </source>
</evidence>
<dbReference type="InterPro" id="IPR017850">
    <property type="entry name" value="Alkaline_phosphatase_core_sf"/>
</dbReference>
<sequence length="686" mass="80421">MNKALEIGTIVFLLLWIVYVYTLIALPDRELQRRKSQESDVDVSIDSPIDNTPPHRAMSRETLLDMMDDEESIYPLNLTCKPESFGYTLEEALFLFPNVTYPRCETKYKSSPEMFYIDRKDNTLHMNCNGRVALGALEEDEEFGKYQYSNRLKEYKGEPIALESEEYAFGSCDPYKTTDFEHVAYKVKPNHESLKRAEKSLKGKPLNIVMLVIDSLSRRMFFRKLPKSVEYLNSIAKNVSIFDFKLHHVMGQNSQYSFMPTWYGDIPIVVSPMNKGDLYYDVSIWKYLHERGFVTMMGMDNCGDNLPQFIGRKPRVDHKMGSIWCAASAQYGYSESLKKERCIGNKNAHAWMMDYILDFSDVYKNVSRYTYMHIDTAHEETGTVVSTIDLDLKSFLEDFTSRDEDYVLFLMGDHGMRYGQWFKSIDGSHEHKLPLLLIITKDGVLNNIPGSYDVLQHNSNRILSKFDFHTTLQHLGNYPDLESHREEIRKKTSRRLTTYNWFTDYIPDNRTCEDAGIPIYWCGCQPFKEIKDDINSEKFVYLTNSIIETFNTENKIHRKPVKNICQELHLNKNTYIGKLKDRDEDYYKIKFTVLEKESALFEVIVRLSQFWTDKKESEYFNVKSIDFDGKRFYNIMNINRLDSYDGICKDEIVKNRHDPTYCICDEEDFKRKHSINQEGNNNSGRP</sequence>
<proteinExistence type="predicted"/>
<feature type="region of interest" description="Disordered" evidence="1">
    <location>
        <begin position="36"/>
        <end position="56"/>
    </location>
</feature>
<dbReference type="InterPro" id="IPR004245">
    <property type="entry name" value="DUF229"/>
</dbReference>
<evidence type="ECO:0000313" key="3">
    <source>
        <dbReference type="EMBL" id="CAG9325559.1"/>
    </source>
</evidence>
<protein>
    <submittedName>
        <fullName evidence="3">Uncharacterized protein</fullName>
    </submittedName>
</protein>
<keyword evidence="2" id="KW-1133">Transmembrane helix</keyword>
<dbReference type="PANTHER" id="PTHR10974">
    <property type="entry name" value="FI08016P-RELATED"/>
    <property type="match status" value="1"/>
</dbReference>
<evidence type="ECO:0000256" key="2">
    <source>
        <dbReference type="SAM" id="Phobius"/>
    </source>
</evidence>
<evidence type="ECO:0000256" key="1">
    <source>
        <dbReference type="SAM" id="MobiDB-lite"/>
    </source>
</evidence>
<keyword evidence="2" id="KW-0812">Transmembrane</keyword>
<dbReference type="PANTHER" id="PTHR10974:SF1">
    <property type="entry name" value="FI08016P-RELATED"/>
    <property type="match status" value="1"/>
</dbReference>
<dbReference type="Pfam" id="PF02995">
    <property type="entry name" value="DUF229"/>
    <property type="match status" value="1"/>
</dbReference>
<dbReference type="Proteomes" id="UP001162131">
    <property type="component" value="Unassembled WGS sequence"/>
</dbReference>
<reference evidence="3" key="1">
    <citation type="submission" date="2021-09" db="EMBL/GenBank/DDBJ databases">
        <authorList>
            <consortium name="AG Swart"/>
            <person name="Singh M."/>
            <person name="Singh A."/>
            <person name="Seah K."/>
            <person name="Emmerich C."/>
        </authorList>
    </citation>
    <scope>NUCLEOTIDE SEQUENCE</scope>
    <source>
        <strain evidence="3">ATCC30299</strain>
    </source>
</reference>
<comment type="caution">
    <text evidence="3">The sequence shown here is derived from an EMBL/GenBank/DDBJ whole genome shotgun (WGS) entry which is preliminary data.</text>
</comment>
<dbReference type="GO" id="GO:0005615">
    <property type="term" value="C:extracellular space"/>
    <property type="evidence" value="ECO:0007669"/>
    <property type="project" value="TreeGrafter"/>
</dbReference>
<keyword evidence="2" id="KW-0472">Membrane</keyword>
<gene>
    <name evidence="3" type="ORF">BSTOLATCC_MIC38810</name>
</gene>
<organism evidence="3 4">
    <name type="scientific">Blepharisma stoltei</name>
    <dbReference type="NCBI Taxonomy" id="1481888"/>
    <lineage>
        <taxon>Eukaryota</taxon>
        <taxon>Sar</taxon>
        <taxon>Alveolata</taxon>
        <taxon>Ciliophora</taxon>
        <taxon>Postciliodesmatophora</taxon>
        <taxon>Heterotrichea</taxon>
        <taxon>Heterotrichida</taxon>
        <taxon>Blepharismidae</taxon>
        <taxon>Blepharisma</taxon>
    </lineage>
</organism>
<dbReference type="SUPFAM" id="SSF53649">
    <property type="entry name" value="Alkaline phosphatase-like"/>
    <property type="match status" value="1"/>
</dbReference>